<dbReference type="AlphaFoldDB" id="A0A6B9G4G1"/>
<dbReference type="Proteomes" id="UP000502005">
    <property type="component" value="Plasmid pNE1B"/>
</dbReference>
<dbReference type="InterPro" id="IPR042297">
    <property type="entry name" value="Antirestriction_sf"/>
</dbReference>
<sequence length="127" mass="14614">MKGPKAPFTVAVEDRMAFLPMLFSDDFIQAEMNVYLYAHKYLEGYDGGWWEFVGLPAGGGFMQPPEERWRFQNPENWSDEVVSAEAAGIIISKHIVQTVFHFSPVSNHGHYRGQKHALHRLLEYLTK</sequence>
<evidence type="ECO:0000313" key="2">
    <source>
        <dbReference type="EMBL" id="QGY32561.1"/>
    </source>
</evidence>
<reference evidence="2 3" key="1">
    <citation type="submission" date="2017-11" db="EMBL/GenBank/DDBJ databases">
        <title>Genome sequence of Pantoea cypripedii NE1.</title>
        <authorList>
            <person name="Nascimento F.X."/>
        </authorList>
    </citation>
    <scope>NUCLEOTIDE SEQUENCE [LARGE SCALE GENOMIC DNA]</scope>
    <source>
        <strain evidence="2 3">NE1</strain>
        <plasmid evidence="3">pne1b</plasmid>
    </source>
</reference>
<proteinExistence type="inferred from homology"/>
<accession>A0A6B9G4G1</accession>
<gene>
    <name evidence="2" type="ORF">CUN67_26755</name>
</gene>
<dbReference type="RefSeq" id="WP_208718461.1">
    <property type="nucleotide sequence ID" value="NZ_CP024770.1"/>
</dbReference>
<keyword evidence="2" id="KW-0614">Plasmid</keyword>
<evidence type="ECO:0000256" key="1">
    <source>
        <dbReference type="ARBA" id="ARBA00008618"/>
    </source>
</evidence>
<evidence type="ECO:0000313" key="3">
    <source>
        <dbReference type="Proteomes" id="UP000502005"/>
    </source>
</evidence>
<dbReference type="Pfam" id="PF03230">
    <property type="entry name" value="Antirestrict"/>
    <property type="match status" value="1"/>
</dbReference>
<dbReference type="InterPro" id="IPR004914">
    <property type="entry name" value="Antirestrict"/>
</dbReference>
<name>A0A6B9G4G1_PANCY</name>
<dbReference type="EMBL" id="CP024770">
    <property type="protein sequence ID" value="QGY32561.1"/>
    <property type="molecule type" value="Genomic_DNA"/>
</dbReference>
<organism evidence="2 3">
    <name type="scientific">Pantoea cypripedii</name>
    <name type="common">Pectobacterium cypripedii</name>
    <name type="synonym">Erwinia cypripedii</name>
    <dbReference type="NCBI Taxonomy" id="55209"/>
    <lineage>
        <taxon>Bacteria</taxon>
        <taxon>Pseudomonadati</taxon>
        <taxon>Pseudomonadota</taxon>
        <taxon>Gammaproteobacteria</taxon>
        <taxon>Enterobacterales</taxon>
        <taxon>Erwiniaceae</taxon>
        <taxon>Pantoea</taxon>
    </lineage>
</organism>
<dbReference type="Gene3D" id="3.30.70.3580">
    <property type="entry name" value="Antirestriction protein"/>
    <property type="match status" value="1"/>
</dbReference>
<geneLocation type="plasmid" evidence="3">
    <name>pne1b</name>
</geneLocation>
<comment type="similarity">
    <text evidence="1">Belongs to the antirestriction protein family.</text>
</comment>
<protein>
    <submittedName>
        <fullName evidence="2">Antirestriction protein</fullName>
    </submittedName>
</protein>